<dbReference type="SMART" id="SM00387">
    <property type="entry name" value="HATPase_c"/>
    <property type="match status" value="1"/>
</dbReference>
<evidence type="ECO:0000256" key="1">
    <source>
        <dbReference type="ARBA" id="ARBA00000085"/>
    </source>
</evidence>
<dbReference type="SUPFAM" id="SSF47384">
    <property type="entry name" value="Homodimeric domain of signal transducing histidine kinase"/>
    <property type="match status" value="1"/>
</dbReference>
<dbReference type="InterPro" id="IPR050736">
    <property type="entry name" value="Sensor_HK_Regulatory"/>
</dbReference>
<dbReference type="InterPro" id="IPR035965">
    <property type="entry name" value="PAS-like_dom_sf"/>
</dbReference>
<dbReference type="SMART" id="SM00388">
    <property type="entry name" value="HisKA"/>
    <property type="match status" value="1"/>
</dbReference>
<sequence>MSVRKFWDIDQPPVVLFVDGGDRCDPLERTLRSETDYRVETVEDGPAGLDRLGRRPAVECLWISVPQSTSKSDSDLDSDPDSNSPALKLVEEAAKEDPATSIVFAPIDGDERIAGRATAAGATDYVPAAASIEARVERIDIAVDRAIDRRHDAEKRSVLETMFSELEVPMYAKDDRARHVLFAETELTTNPEDMFGKTDPEAYHGYHSDHEETYEDDLEIIEEGRRIENRLESSSDDDLWMRTTKVPWIEDGTTRGVVGLTLDVSEYKNRENELIRQIARLQQIPDYVEHDLKNPLSIAQGYFEMARAGDEDALDAVEESLERMAVLLDDFHSLATQELDSTSTRRPLQFTALVEEVWEYVATEKSTLELDVLPETMVVADESQFRPLLKNLMGNAVEHGSTTGRSQSAGPETETETETGNANTAVTVRVGRFEGGFYVADDGPGIPDADRDEIFEQGYTTSSDGTGFGLAIVREAARLHDWEVSVTDSELGGSRFEVSNCMVGTPLDSTPTGRTFELTESVDVGDVAVPGTASGGDGTYHVRGAGDNIWGLVNEFHFFHTLVDGGVRIQGRLTDLERASEWSKAGFMIRSGIEEDAAYGFVGGNVNRDPDVNWRHELGDPGHNHQIEGVRDRHEWFRIDRLGELVSCSISTDGEHWQFVDRRTVALDEQVAVGIAVCSVASDEAVDARFEDVSVVELSE</sequence>
<keyword evidence="10" id="KW-0067">ATP-binding</keyword>
<dbReference type="SUPFAM" id="SSF55874">
    <property type="entry name" value="ATPase domain of HSP90 chaperone/DNA topoisomerase II/histidine kinase"/>
    <property type="match status" value="1"/>
</dbReference>
<gene>
    <name evidence="10" type="ORF">OB960_05705</name>
</gene>
<dbReference type="RefSeq" id="WP_338002731.1">
    <property type="nucleotide sequence ID" value="NZ_JAOPKA010000002.1"/>
</dbReference>
<dbReference type="Gene3D" id="2.60.120.200">
    <property type="match status" value="1"/>
</dbReference>
<proteinExistence type="predicted"/>
<evidence type="ECO:0000256" key="3">
    <source>
        <dbReference type="ARBA" id="ARBA00022553"/>
    </source>
</evidence>
<keyword evidence="10" id="KW-0547">Nucleotide-binding</keyword>
<evidence type="ECO:0000256" key="6">
    <source>
        <dbReference type="ARBA" id="ARBA00023012"/>
    </source>
</evidence>
<evidence type="ECO:0000256" key="4">
    <source>
        <dbReference type="ARBA" id="ARBA00022679"/>
    </source>
</evidence>
<dbReference type="SUPFAM" id="SSF55785">
    <property type="entry name" value="PYP-like sensor domain (PAS domain)"/>
    <property type="match status" value="1"/>
</dbReference>
<dbReference type="EMBL" id="JAOPKA010000002">
    <property type="protein sequence ID" value="MCU4740895.1"/>
    <property type="molecule type" value="Genomic_DNA"/>
</dbReference>
<dbReference type="CDD" id="cd00075">
    <property type="entry name" value="HATPase"/>
    <property type="match status" value="1"/>
</dbReference>
<dbReference type="InterPro" id="IPR004358">
    <property type="entry name" value="Sig_transdc_His_kin-like_C"/>
</dbReference>
<dbReference type="PROSITE" id="PS50109">
    <property type="entry name" value="HIS_KIN"/>
    <property type="match status" value="1"/>
</dbReference>
<keyword evidence="5" id="KW-0418">Kinase</keyword>
<dbReference type="InterPro" id="IPR036097">
    <property type="entry name" value="HisK_dim/P_sf"/>
</dbReference>
<evidence type="ECO:0000259" key="9">
    <source>
        <dbReference type="PROSITE" id="PS50113"/>
    </source>
</evidence>
<dbReference type="Gene3D" id="3.30.565.10">
    <property type="entry name" value="Histidine kinase-like ATPase, C-terminal domain"/>
    <property type="match status" value="1"/>
</dbReference>
<dbReference type="InterPro" id="IPR000700">
    <property type="entry name" value="PAS-assoc_C"/>
</dbReference>
<dbReference type="Pfam" id="PF00512">
    <property type="entry name" value="HisKA"/>
    <property type="match status" value="1"/>
</dbReference>
<evidence type="ECO:0000313" key="10">
    <source>
        <dbReference type="EMBL" id="MCU4740895.1"/>
    </source>
</evidence>
<dbReference type="PANTHER" id="PTHR43711">
    <property type="entry name" value="TWO-COMPONENT HISTIDINE KINASE"/>
    <property type="match status" value="1"/>
</dbReference>
<evidence type="ECO:0000256" key="7">
    <source>
        <dbReference type="SAM" id="MobiDB-lite"/>
    </source>
</evidence>
<dbReference type="Gene3D" id="1.10.287.130">
    <property type="match status" value="1"/>
</dbReference>
<comment type="caution">
    <text evidence="10">The sequence shown here is derived from an EMBL/GenBank/DDBJ whole genome shotgun (WGS) entry which is preliminary data.</text>
</comment>
<dbReference type="EC" id="2.7.13.3" evidence="2"/>
<reference evidence="10" key="1">
    <citation type="submission" date="2022-09" db="EMBL/GenBank/DDBJ databases">
        <title>Enrichment on poylsaccharides allowed isolation of novel metabolic and taxonomic groups of Haloarchaea.</title>
        <authorList>
            <person name="Sorokin D.Y."/>
            <person name="Elcheninov A.G."/>
            <person name="Khizhniak T.V."/>
            <person name="Kolganova T.V."/>
            <person name="Kublanov I.V."/>
        </authorList>
    </citation>
    <scope>NUCLEOTIDE SEQUENCE</scope>
    <source>
        <strain evidence="10">AArc-xg1-1</strain>
    </source>
</reference>
<dbReference type="PANTHER" id="PTHR43711:SF1">
    <property type="entry name" value="HISTIDINE KINASE 1"/>
    <property type="match status" value="1"/>
</dbReference>
<accession>A0AAP2YX14</accession>
<dbReference type="Proteomes" id="UP001321018">
    <property type="component" value="Unassembled WGS sequence"/>
</dbReference>
<keyword evidence="6" id="KW-0902">Two-component regulatory system</keyword>
<dbReference type="AlphaFoldDB" id="A0AAP2YX14"/>
<dbReference type="GO" id="GO:0005524">
    <property type="term" value="F:ATP binding"/>
    <property type="evidence" value="ECO:0007669"/>
    <property type="project" value="UniProtKB-KW"/>
</dbReference>
<protein>
    <recommendedName>
        <fullName evidence="2">histidine kinase</fullName>
        <ecNumber evidence="2">2.7.13.3</ecNumber>
    </recommendedName>
</protein>
<evidence type="ECO:0000256" key="2">
    <source>
        <dbReference type="ARBA" id="ARBA00012438"/>
    </source>
</evidence>
<dbReference type="InterPro" id="IPR003594">
    <property type="entry name" value="HATPase_dom"/>
</dbReference>
<dbReference type="GO" id="GO:0000155">
    <property type="term" value="F:phosphorelay sensor kinase activity"/>
    <property type="evidence" value="ECO:0007669"/>
    <property type="project" value="InterPro"/>
</dbReference>
<comment type="catalytic activity">
    <reaction evidence="1">
        <text>ATP + protein L-histidine = ADP + protein N-phospho-L-histidine.</text>
        <dbReference type="EC" id="2.7.13.3"/>
    </reaction>
</comment>
<dbReference type="CDD" id="cd00082">
    <property type="entry name" value="HisKA"/>
    <property type="match status" value="1"/>
</dbReference>
<dbReference type="InterPro" id="IPR003661">
    <property type="entry name" value="HisK_dim/P_dom"/>
</dbReference>
<organism evidence="10 11">
    <name type="scientific">Natronoglomus mannanivorans</name>
    <dbReference type="NCBI Taxonomy" id="2979990"/>
    <lineage>
        <taxon>Archaea</taxon>
        <taxon>Methanobacteriati</taxon>
        <taxon>Methanobacteriota</taxon>
        <taxon>Stenosarchaea group</taxon>
        <taxon>Halobacteria</taxon>
        <taxon>Halobacteriales</taxon>
        <taxon>Natrialbaceae</taxon>
        <taxon>Natronoglomus</taxon>
    </lineage>
</organism>
<name>A0AAP2YX14_9EURY</name>
<evidence type="ECO:0000259" key="8">
    <source>
        <dbReference type="PROSITE" id="PS50109"/>
    </source>
</evidence>
<keyword evidence="4" id="KW-0808">Transferase</keyword>
<feature type="compositionally biased region" description="Polar residues" evidence="7">
    <location>
        <begin position="400"/>
        <end position="410"/>
    </location>
</feature>
<dbReference type="InterPro" id="IPR005467">
    <property type="entry name" value="His_kinase_dom"/>
</dbReference>
<feature type="region of interest" description="Disordered" evidence="7">
    <location>
        <begin position="398"/>
        <end position="422"/>
    </location>
</feature>
<feature type="domain" description="Histidine kinase" evidence="8">
    <location>
        <begin position="287"/>
        <end position="499"/>
    </location>
</feature>
<dbReference type="InterPro" id="IPR036890">
    <property type="entry name" value="HATPase_C_sf"/>
</dbReference>
<feature type="domain" description="PAC" evidence="9">
    <location>
        <begin position="225"/>
        <end position="276"/>
    </location>
</feature>
<dbReference type="PRINTS" id="PR00344">
    <property type="entry name" value="BCTRLSENSOR"/>
</dbReference>
<dbReference type="Gene3D" id="3.30.450.20">
    <property type="entry name" value="PAS domain"/>
    <property type="match status" value="1"/>
</dbReference>
<keyword evidence="3" id="KW-0597">Phosphoprotein</keyword>
<dbReference type="PROSITE" id="PS50113">
    <property type="entry name" value="PAC"/>
    <property type="match status" value="1"/>
</dbReference>
<evidence type="ECO:0000256" key="5">
    <source>
        <dbReference type="ARBA" id="ARBA00022777"/>
    </source>
</evidence>
<dbReference type="Pfam" id="PF02518">
    <property type="entry name" value="HATPase_c"/>
    <property type="match status" value="1"/>
</dbReference>
<evidence type="ECO:0000313" key="11">
    <source>
        <dbReference type="Proteomes" id="UP001321018"/>
    </source>
</evidence>